<dbReference type="InterPro" id="IPR036380">
    <property type="entry name" value="Isochorismatase-like_sf"/>
</dbReference>
<dbReference type="RefSeq" id="WP_197454222.1">
    <property type="nucleotide sequence ID" value="NZ_CP151726.1"/>
</dbReference>
<dbReference type="AlphaFoldDB" id="A0A5C6BBR7"/>
<feature type="signal peptide" evidence="1">
    <location>
        <begin position="1"/>
        <end position="20"/>
    </location>
</feature>
<reference evidence="2 3" key="1">
    <citation type="submission" date="2019-02" db="EMBL/GenBank/DDBJ databases">
        <title>Deep-cultivation of Planctomycetes and their phenomic and genomic characterization uncovers novel biology.</title>
        <authorList>
            <person name="Wiegand S."/>
            <person name="Jogler M."/>
            <person name="Boedeker C."/>
            <person name="Pinto D."/>
            <person name="Vollmers J."/>
            <person name="Rivas-Marin E."/>
            <person name="Kohn T."/>
            <person name="Peeters S.H."/>
            <person name="Heuer A."/>
            <person name="Rast P."/>
            <person name="Oberbeckmann S."/>
            <person name="Bunk B."/>
            <person name="Jeske O."/>
            <person name="Meyerdierks A."/>
            <person name="Storesund J.E."/>
            <person name="Kallscheuer N."/>
            <person name="Luecker S."/>
            <person name="Lage O.M."/>
            <person name="Pohl T."/>
            <person name="Merkel B.J."/>
            <person name="Hornburger P."/>
            <person name="Mueller R.-W."/>
            <person name="Bruemmer F."/>
            <person name="Labrenz M."/>
            <person name="Spormann A.M."/>
            <person name="Op Den Camp H."/>
            <person name="Overmann J."/>
            <person name="Amann R."/>
            <person name="Jetten M.S.M."/>
            <person name="Mascher T."/>
            <person name="Medema M.H."/>
            <person name="Devos D.P."/>
            <person name="Kaster A.-K."/>
            <person name="Ovreas L."/>
            <person name="Rohde M."/>
            <person name="Galperin M.Y."/>
            <person name="Jogler C."/>
        </authorList>
    </citation>
    <scope>NUCLEOTIDE SEQUENCE [LARGE SCALE GENOMIC DNA]</scope>
    <source>
        <strain evidence="2 3">Pla52n</strain>
    </source>
</reference>
<evidence type="ECO:0000256" key="1">
    <source>
        <dbReference type="SAM" id="SignalP"/>
    </source>
</evidence>
<sequence precursor="true">MLRPTTLMLVVVLISSIAKAQQASPQEPRDDASLVIHARSQLVGEQAPADIDRGRRRSQIRELAWQASETAIVVCDMWDKHWCRGATARVAEMAPRLNEVLHAARDRGVLVIHCPSSCVDFYRDTPMVRLATDAPQAKSVVELKGWCHLDSKREPPLPIDDSDGGCDCNPPCKNYTAWTRQIAAIDIKEGDAITDSTKAYDLMVARGIKNVIVTGVHTNMCVLGRPFSIRQLVYQNLNVVLMRDMTDTMYNSAMSPYVNHFDGNRLVAQHIERYWCPTMLSTDLTNKPEFIFSGDQRPEHTHGSPHDE</sequence>
<gene>
    <name evidence="2" type="ORF">Pla52n_05410</name>
</gene>
<evidence type="ECO:0000313" key="3">
    <source>
        <dbReference type="Proteomes" id="UP000320176"/>
    </source>
</evidence>
<keyword evidence="1" id="KW-0732">Signal</keyword>
<dbReference type="EMBL" id="SJPN01000001">
    <property type="protein sequence ID" value="TWU07964.1"/>
    <property type="molecule type" value="Genomic_DNA"/>
</dbReference>
<organism evidence="2 3">
    <name type="scientific">Stieleria varia</name>
    <dbReference type="NCBI Taxonomy" id="2528005"/>
    <lineage>
        <taxon>Bacteria</taxon>
        <taxon>Pseudomonadati</taxon>
        <taxon>Planctomycetota</taxon>
        <taxon>Planctomycetia</taxon>
        <taxon>Pirellulales</taxon>
        <taxon>Pirellulaceae</taxon>
        <taxon>Stieleria</taxon>
    </lineage>
</organism>
<dbReference type="Proteomes" id="UP000320176">
    <property type="component" value="Unassembled WGS sequence"/>
</dbReference>
<comment type="caution">
    <text evidence="2">The sequence shown here is derived from an EMBL/GenBank/DDBJ whole genome shotgun (WGS) entry which is preliminary data.</text>
</comment>
<protein>
    <submittedName>
        <fullName evidence="2">Isochorismatase family protein</fullName>
    </submittedName>
</protein>
<name>A0A5C6BBR7_9BACT</name>
<accession>A0A5C6BBR7</accession>
<dbReference type="SUPFAM" id="SSF52499">
    <property type="entry name" value="Isochorismatase-like hydrolases"/>
    <property type="match status" value="1"/>
</dbReference>
<dbReference type="Gene3D" id="3.40.50.850">
    <property type="entry name" value="Isochorismatase-like"/>
    <property type="match status" value="1"/>
</dbReference>
<evidence type="ECO:0000313" key="2">
    <source>
        <dbReference type="EMBL" id="TWU07964.1"/>
    </source>
</evidence>
<keyword evidence="3" id="KW-1185">Reference proteome</keyword>
<feature type="chain" id="PRO_5023112054" evidence="1">
    <location>
        <begin position="21"/>
        <end position="308"/>
    </location>
</feature>
<proteinExistence type="predicted"/>